<feature type="compositionally biased region" description="Low complexity" evidence="1">
    <location>
        <begin position="32"/>
        <end position="67"/>
    </location>
</feature>
<keyword evidence="4" id="KW-1185">Reference proteome</keyword>
<reference evidence="3 4" key="1">
    <citation type="submission" date="2016-10" db="EMBL/GenBank/DDBJ databases">
        <authorList>
            <person name="de Groot N.N."/>
        </authorList>
    </citation>
    <scope>NUCLEOTIDE SEQUENCE [LARGE SCALE GENOMIC DNA]</scope>
    <source>
        <strain evidence="3 4">DSM 43019</strain>
    </source>
</reference>
<dbReference type="AlphaFoldDB" id="A0A1I2HGS6"/>
<feature type="region of interest" description="Disordered" evidence="1">
    <location>
        <begin position="32"/>
        <end position="69"/>
    </location>
</feature>
<organism evidence="3 4">
    <name type="scientific">Actinoplanes philippinensis</name>
    <dbReference type="NCBI Taxonomy" id="35752"/>
    <lineage>
        <taxon>Bacteria</taxon>
        <taxon>Bacillati</taxon>
        <taxon>Actinomycetota</taxon>
        <taxon>Actinomycetes</taxon>
        <taxon>Micromonosporales</taxon>
        <taxon>Micromonosporaceae</taxon>
        <taxon>Actinoplanes</taxon>
    </lineage>
</organism>
<dbReference type="Pfam" id="PF03640">
    <property type="entry name" value="Lipoprotein_15"/>
    <property type="match status" value="2"/>
</dbReference>
<dbReference type="GO" id="GO:0043448">
    <property type="term" value="P:alkane catabolic process"/>
    <property type="evidence" value="ECO:0007669"/>
    <property type="project" value="TreeGrafter"/>
</dbReference>
<dbReference type="InterPro" id="IPR005297">
    <property type="entry name" value="Lipoprotein_repeat"/>
</dbReference>
<accession>A0A1I2HGS6</accession>
<sequence length="188" mass="19582">MSVKRLAPAVVVFGAVLLSGCSVFESDDPAPVQVQPPAAAPADGAVAPAPTGAAPSAPQGQQNPAGGYWPAQVIKKDHPQLGNVVVDGDGFTLYRFDDDNAKPPTTTCFDKCAQTWPPVLTKDTIQFSGIKKDRLGAVTRPDGTHQVTIGGWPVYRYSLDTAPGQITGQGVGGTWFVINPEGQKAGQS</sequence>
<evidence type="ECO:0000313" key="4">
    <source>
        <dbReference type="Proteomes" id="UP000199645"/>
    </source>
</evidence>
<gene>
    <name evidence="3" type="ORF">SAMN05421541_108168</name>
</gene>
<evidence type="ECO:0000313" key="3">
    <source>
        <dbReference type="EMBL" id="SFF28738.1"/>
    </source>
</evidence>
<evidence type="ECO:0008006" key="5">
    <source>
        <dbReference type="Google" id="ProtNLM"/>
    </source>
</evidence>
<evidence type="ECO:0000256" key="1">
    <source>
        <dbReference type="SAM" id="MobiDB-lite"/>
    </source>
</evidence>
<dbReference type="RefSeq" id="WP_093616990.1">
    <property type="nucleotide sequence ID" value="NZ_BOMT01000085.1"/>
</dbReference>
<dbReference type="PANTHER" id="PTHR39335">
    <property type="entry name" value="BLL4220 PROTEIN"/>
    <property type="match status" value="1"/>
</dbReference>
<evidence type="ECO:0000256" key="2">
    <source>
        <dbReference type="SAM" id="SignalP"/>
    </source>
</evidence>
<feature type="chain" id="PRO_5038719234" description="Lipoprotein with Yx(FWY)xxD motif" evidence="2">
    <location>
        <begin position="25"/>
        <end position="188"/>
    </location>
</feature>
<feature type="signal peptide" evidence="2">
    <location>
        <begin position="1"/>
        <end position="24"/>
    </location>
</feature>
<proteinExistence type="predicted"/>
<dbReference type="PANTHER" id="PTHR39335:SF1">
    <property type="entry name" value="BLL4220 PROTEIN"/>
    <property type="match status" value="1"/>
</dbReference>
<keyword evidence="2" id="KW-0732">Signal</keyword>
<name>A0A1I2HGS6_9ACTN</name>
<dbReference type="STRING" id="35752.SAMN05421541_108168"/>
<dbReference type="OrthoDB" id="597632at2"/>
<dbReference type="EMBL" id="FONV01000008">
    <property type="protein sequence ID" value="SFF28738.1"/>
    <property type="molecule type" value="Genomic_DNA"/>
</dbReference>
<dbReference type="PROSITE" id="PS51257">
    <property type="entry name" value="PROKAR_LIPOPROTEIN"/>
    <property type="match status" value="1"/>
</dbReference>
<dbReference type="Proteomes" id="UP000199645">
    <property type="component" value="Unassembled WGS sequence"/>
</dbReference>
<protein>
    <recommendedName>
        <fullName evidence="5">Lipoprotein with Yx(FWY)xxD motif</fullName>
    </recommendedName>
</protein>